<dbReference type="AlphaFoldDB" id="A0A2K9EH93"/>
<dbReference type="InterPro" id="IPR003593">
    <property type="entry name" value="AAA+_ATPase"/>
</dbReference>
<dbReference type="Proteomes" id="UP000233742">
    <property type="component" value="Chromosome"/>
</dbReference>
<dbReference type="Pfam" id="PF00485">
    <property type="entry name" value="PRK"/>
    <property type="match status" value="1"/>
</dbReference>
<organism evidence="2 3">
    <name type="scientific">Paracoccus tegillarcae</name>
    <dbReference type="NCBI Taxonomy" id="1529068"/>
    <lineage>
        <taxon>Bacteria</taxon>
        <taxon>Pseudomonadati</taxon>
        <taxon>Pseudomonadota</taxon>
        <taxon>Alphaproteobacteria</taxon>
        <taxon>Rhodobacterales</taxon>
        <taxon>Paracoccaceae</taxon>
        <taxon>Paracoccus</taxon>
    </lineage>
</organism>
<evidence type="ECO:0000313" key="3">
    <source>
        <dbReference type="Proteomes" id="UP000233742"/>
    </source>
</evidence>
<sequence length="212" mass="23445">MSRQITLAALARHLSDLDHGDRVICAVAGAPGSGKSTLAEALAAQLNKGQPGTAEVVPMDGFHYDDLYLVPAGLRPRKGAPHTFDVGGLRNVLARLRTRDEDAVAVPVFDRDMEIARAGARLIDRSVRIILAEGNYLLLDSPPWRDLSPLFDVTVMIDVDEQVLRARLTRRWTRYGLTDEQIEEKLEGNDLPNGRVVRETSAPADFVIRQNR</sequence>
<evidence type="ECO:0000313" key="2">
    <source>
        <dbReference type="EMBL" id="AUH34358.1"/>
    </source>
</evidence>
<dbReference type="EMBL" id="CP025408">
    <property type="protein sequence ID" value="AUH34358.1"/>
    <property type="molecule type" value="Genomic_DNA"/>
</dbReference>
<keyword evidence="2" id="KW-0808">Transferase</keyword>
<name>A0A2K9EH93_9RHOB</name>
<dbReference type="InterPro" id="IPR027417">
    <property type="entry name" value="P-loop_NTPase"/>
</dbReference>
<evidence type="ECO:0000259" key="1">
    <source>
        <dbReference type="SMART" id="SM00382"/>
    </source>
</evidence>
<dbReference type="PANTHER" id="PTHR10285">
    <property type="entry name" value="URIDINE KINASE"/>
    <property type="match status" value="1"/>
</dbReference>
<dbReference type="GO" id="GO:0016301">
    <property type="term" value="F:kinase activity"/>
    <property type="evidence" value="ECO:0007669"/>
    <property type="project" value="UniProtKB-KW"/>
</dbReference>
<dbReference type="NCBIfam" id="NF006746">
    <property type="entry name" value="PRK09270.1-5"/>
    <property type="match status" value="1"/>
</dbReference>
<keyword evidence="3" id="KW-1185">Reference proteome</keyword>
<dbReference type="Gene3D" id="3.40.50.300">
    <property type="entry name" value="P-loop containing nucleotide triphosphate hydrolases"/>
    <property type="match status" value="1"/>
</dbReference>
<dbReference type="KEGG" id="paro:CUV01_14050"/>
<dbReference type="SUPFAM" id="SSF52540">
    <property type="entry name" value="P-loop containing nucleoside triphosphate hydrolases"/>
    <property type="match status" value="1"/>
</dbReference>
<dbReference type="GO" id="GO:0005524">
    <property type="term" value="F:ATP binding"/>
    <property type="evidence" value="ECO:0007669"/>
    <property type="project" value="InterPro"/>
</dbReference>
<dbReference type="InterPro" id="IPR006083">
    <property type="entry name" value="PRK/URK"/>
</dbReference>
<gene>
    <name evidence="2" type="ORF">CUV01_14050</name>
</gene>
<keyword evidence="2" id="KW-0418">Kinase</keyword>
<dbReference type="RefSeq" id="WP_101461020.1">
    <property type="nucleotide sequence ID" value="NZ_CP025408.1"/>
</dbReference>
<feature type="domain" description="AAA+ ATPase" evidence="1">
    <location>
        <begin position="21"/>
        <end position="188"/>
    </location>
</feature>
<reference evidence="2 3" key="1">
    <citation type="submission" date="2017-12" db="EMBL/GenBank/DDBJ databases">
        <authorList>
            <person name="Hurst M.R.H."/>
        </authorList>
    </citation>
    <scope>NUCLEOTIDE SEQUENCE [LARGE SCALE GENOMIC DNA]</scope>
    <source>
        <strain evidence="2 3">BM15</strain>
    </source>
</reference>
<dbReference type="SMART" id="SM00382">
    <property type="entry name" value="AAA"/>
    <property type="match status" value="1"/>
</dbReference>
<proteinExistence type="predicted"/>
<accession>A0A2K9EH93</accession>
<protein>
    <submittedName>
        <fullName evidence="2">Nucleoside/nucleotide kinase family protein</fullName>
    </submittedName>
</protein>
<dbReference type="OrthoDB" id="1550976at2"/>